<evidence type="ECO:0000256" key="1">
    <source>
        <dbReference type="SAM" id="Phobius"/>
    </source>
</evidence>
<protein>
    <submittedName>
        <fullName evidence="2">Uncharacterized protein</fullName>
    </submittedName>
</protein>
<dbReference type="RefSeq" id="WP_146161455.1">
    <property type="nucleotide sequence ID" value="NZ_OY782574.1"/>
</dbReference>
<dbReference type="AlphaFoldDB" id="A0A2T5C2J7"/>
<proteinExistence type="predicted"/>
<comment type="caution">
    <text evidence="2">The sequence shown here is derived from an EMBL/GenBank/DDBJ whole genome shotgun (WGS) entry which is preliminary data.</text>
</comment>
<sequence>MKINRSNYESYFIDYLDGNLPDNLVDDLLDFLAENPELANELNVAKNIHLKPQTCTFNFKETLYKHSTNISEDFEMQAVAYLEGDLNEENNEQFLNQIADDSAKLQTLHLLKQAKLKPQSTIEYPNKKKLLHHPRKTFSLWASRIAALLLIFFSVWALIPRKQPVVPDNPIAFKTEEQQAPFSAKTADKKASIVRPKPVADASIKVTESTEKELAKVESAKQLPTPVAETRVREVQPTRLAIPEQIQPLKAQIEPLAVQSGELHIRAANNKLALQKPAVSVDEYLAHKIINAPKGESFTFNNLANAGLNAVENLTNERFNVERTENGKLKQIKFDSRLIAFSIPFKKNR</sequence>
<dbReference type="Proteomes" id="UP000243525">
    <property type="component" value="Unassembled WGS sequence"/>
</dbReference>
<reference evidence="2 3" key="1">
    <citation type="submission" date="2018-04" db="EMBL/GenBank/DDBJ databases">
        <title>Genomic Encyclopedia of Archaeal and Bacterial Type Strains, Phase II (KMG-II): from individual species to whole genera.</title>
        <authorList>
            <person name="Goeker M."/>
        </authorList>
    </citation>
    <scope>NUCLEOTIDE SEQUENCE [LARGE SCALE GENOMIC DNA]</scope>
    <source>
        <strain evidence="2 3">DSM 28823</strain>
    </source>
</reference>
<dbReference type="EMBL" id="QAAD01000006">
    <property type="protein sequence ID" value="PTN08954.1"/>
    <property type="molecule type" value="Genomic_DNA"/>
</dbReference>
<organism evidence="2 3">
    <name type="scientific">Mangrovibacterium marinum</name>
    <dbReference type="NCBI Taxonomy" id="1639118"/>
    <lineage>
        <taxon>Bacteria</taxon>
        <taxon>Pseudomonadati</taxon>
        <taxon>Bacteroidota</taxon>
        <taxon>Bacteroidia</taxon>
        <taxon>Marinilabiliales</taxon>
        <taxon>Prolixibacteraceae</taxon>
        <taxon>Mangrovibacterium</taxon>
    </lineage>
</organism>
<keyword evidence="1" id="KW-1133">Transmembrane helix</keyword>
<keyword evidence="1" id="KW-0472">Membrane</keyword>
<dbReference type="OrthoDB" id="663559at2"/>
<keyword evidence="1" id="KW-0812">Transmembrane</keyword>
<gene>
    <name evidence="2" type="ORF">C8N47_10651</name>
</gene>
<accession>A0A2T5C2J7</accession>
<keyword evidence="3" id="KW-1185">Reference proteome</keyword>
<evidence type="ECO:0000313" key="3">
    <source>
        <dbReference type="Proteomes" id="UP000243525"/>
    </source>
</evidence>
<feature type="transmembrane region" description="Helical" evidence="1">
    <location>
        <begin position="138"/>
        <end position="159"/>
    </location>
</feature>
<name>A0A2T5C2J7_9BACT</name>
<evidence type="ECO:0000313" key="2">
    <source>
        <dbReference type="EMBL" id="PTN08954.1"/>
    </source>
</evidence>